<name>A0A132A357_SARSC</name>
<proteinExistence type="predicted"/>
<dbReference type="AlphaFoldDB" id="A0A132A357"/>
<comment type="caution">
    <text evidence="1">The sequence shown here is derived from an EMBL/GenBank/DDBJ whole genome shotgun (WGS) entry which is preliminary data.</text>
</comment>
<sequence length="131" mass="15469">MEIACEDRKSMKKDVNLSVRCKSKIEKKRNKRKKSICFDRKKSIENKSHSSEVIENIQEQQRLKLTSENSFDIIALLTTPKLDDDCEKAITYYYLQLKTKVKAIEELSEKNQSLQKKIDRLNCKIKELEEI</sequence>
<reference evidence="1 2" key="1">
    <citation type="journal article" date="2015" name="Parasit. Vectors">
        <title>Draft genome of the scabies mite.</title>
        <authorList>
            <person name="Rider S.D.Jr."/>
            <person name="Morgan M.S."/>
            <person name="Arlian L.G."/>
        </authorList>
    </citation>
    <scope>NUCLEOTIDE SEQUENCE [LARGE SCALE GENOMIC DNA]</scope>
    <source>
        <strain evidence="1">Arlian Lab</strain>
    </source>
</reference>
<dbReference type="Proteomes" id="UP000616769">
    <property type="component" value="Unassembled WGS sequence"/>
</dbReference>
<protein>
    <submittedName>
        <fullName evidence="1">Uncharacterized protein</fullName>
    </submittedName>
</protein>
<gene>
    <name evidence="1" type="ORF">QR98_0038980</name>
</gene>
<accession>A0A132A357</accession>
<evidence type="ECO:0000313" key="1">
    <source>
        <dbReference type="EMBL" id="KPM05436.1"/>
    </source>
</evidence>
<evidence type="ECO:0000313" key="2">
    <source>
        <dbReference type="Proteomes" id="UP000616769"/>
    </source>
</evidence>
<organism evidence="1 2">
    <name type="scientific">Sarcoptes scabiei</name>
    <name type="common">Itch mite</name>
    <name type="synonym">Acarus scabiei</name>
    <dbReference type="NCBI Taxonomy" id="52283"/>
    <lineage>
        <taxon>Eukaryota</taxon>
        <taxon>Metazoa</taxon>
        <taxon>Ecdysozoa</taxon>
        <taxon>Arthropoda</taxon>
        <taxon>Chelicerata</taxon>
        <taxon>Arachnida</taxon>
        <taxon>Acari</taxon>
        <taxon>Acariformes</taxon>
        <taxon>Sarcoptiformes</taxon>
        <taxon>Astigmata</taxon>
        <taxon>Psoroptidia</taxon>
        <taxon>Sarcoptoidea</taxon>
        <taxon>Sarcoptidae</taxon>
        <taxon>Sarcoptinae</taxon>
        <taxon>Sarcoptes</taxon>
    </lineage>
</organism>
<dbReference type="VEuPathDB" id="VectorBase:SSCA002602"/>
<dbReference type="EMBL" id="JXLN01010270">
    <property type="protein sequence ID" value="KPM05436.1"/>
    <property type="molecule type" value="Genomic_DNA"/>
</dbReference>